<evidence type="ECO:0000313" key="3">
    <source>
        <dbReference type="Proteomes" id="UP000750334"/>
    </source>
</evidence>
<feature type="compositionally biased region" description="Acidic residues" evidence="1">
    <location>
        <begin position="327"/>
        <end position="351"/>
    </location>
</feature>
<protein>
    <submittedName>
        <fullName evidence="2">Uncharacterized protein</fullName>
    </submittedName>
</protein>
<feature type="region of interest" description="Disordered" evidence="1">
    <location>
        <begin position="182"/>
        <end position="201"/>
    </location>
</feature>
<dbReference type="EMBL" id="PUHR01000018">
    <property type="protein sequence ID" value="KAG0670910.1"/>
    <property type="molecule type" value="Genomic_DNA"/>
</dbReference>
<proteinExistence type="predicted"/>
<feature type="compositionally biased region" description="Polar residues" evidence="1">
    <location>
        <begin position="352"/>
        <end position="363"/>
    </location>
</feature>
<sequence length="398" mass="45337">MSLTSNEIRQIKDKVSYSEIDTCFTKYMEGVTNTINLCNKVLHGELPKPIEDNKETLIFNSDTVRKLSELTDLHFLEVQSSIDIKKTTVENWQQSNDKVKNDIENNVSEVIPELKAIHGRLRGRIQKIEALYQSVRFINNGFSELATKKTELTVTQEEWEDELGKELTKELIDKKCLQTGSNSRYANSGKNGNPTKARYGAYEDFSKGPKEAKQLNETMKSDIEKLTKEIDDFKKKWEKDADVSTKVANVLQEELSRRDQDFNELDVEMDGNEDSDEEDVEDERSQRQLYDNNNDNEDDSSNNDDDESERNEEGNGQLSDSPTDVVNAEDEADMEEEEDEANMKEEEDEAQDISNGFESQTASVEPGIGEESDRRDEVIADNELASDAPSKFDESNLS</sequence>
<feature type="compositionally biased region" description="Polar residues" evidence="1">
    <location>
        <begin position="182"/>
        <end position="194"/>
    </location>
</feature>
<dbReference type="OrthoDB" id="4035165at2759"/>
<feature type="compositionally biased region" description="Polar residues" evidence="1">
    <location>
        <begin position="314"/>
        <end position="324"/>
    </location>
</feature>
<evidence type="ECO:0000256" key="1">
    <source>
        <dbReference type="SAM" id="MobiDB-lite"/>
    </source>
</evidence>
<name>A0A9P6WEA8_MAUEX</name>
<comment type="caution">
    <text evidence="2">The sequence shown here is derived from an EMBL/GenBank/DDBJ whole genome shotgun (WGS) entry which is preliminary data.</text>
</comment>
<feature type="region of interest" description="Disordered" evidence="1">
    <location>
        <begin position="259"/>
        <end position="398"/>
    </location>
</feature>
<gene>
    <name evidence="2" type="ORF">C6P45_001675</name>
</gene>
<accession>A0A9P6WEA8</accession>
<evidence type="ECO:0000313" key="2">
    <source>
        <dbReference type="EMBL" id="KAG0670910.1"/>
    </source>
</evidence>
<keyword evidence="3" id="KW-1185">Reference proteome</keyword>
<dbReference type="AlphaFoldDB" id="A0A9P6WEA8"/>
<feature type="compositionally biased region" description="Acidic residues" evidence="1">
    <location>
        <begin position="262"/>
        <end position="282"/>
    </location>
</feature>
<dbReference type="Proteomes" id="UP000750334">
    <property type="component" value="Unassembled WGS sequence"/>
</dbReference>
<organism evidence="2 3">
    <name type="scientific">Maudiozyma exigua</name>
    <name type="common">Yeast</name>
    <name type="synonym">Kazachstania exigua</name>
    <dbReference type="NCBI Taxonomy" id="34358"/>
    <lineage>
        <taxon>Eukaryota</taxon>
        <taxon>Fungi</taxon>
        <taxon>Dikarya</taxon>
        <taxon>Ascomycota</taxon>
        <taxon>Saccharomycotina</taxon>
        <taxon>Saccharomycetes</taxon>
        <taxon>Saccharomycetales</taxon>
        <taxon>Saccharomycetaceae</taxon>
        <taxon>Maudiozyma</taxon>
    </lineage>
</organism>
<feature type="compositionally biased region" description="Acidic residues" evidence="1">
    <location>
        <begin position="294"/>
        <end position="310"/>
    </location>
</feature>
<reference evidence="2 3" key="1">
    <citation type="submission" date="2020-11" db="EMBL/GenBank/DDBJ databases">
        <title>Kefir isolates.</title>
        <authorList>
            <person name="Marcisauskas S."/>
            <person name="Kim Y."/>
            <person name="Blasche S."/>
        </authorList>
    </citation>
    <scope>NUCLEOTIDE SEQUENCE [LARGE SCALE GENOMIC DNA]</scope>
    <source>
        <strain evidence="2 3">OG2</strain>
    </source>
</reference>